<dbReference type="InterPro" id="IPR025194">
    <property type="entry name" value="RodZ-like_C"/>
</dbReference>
<feature type="domain" description="HTH cro/C1-type" evidence="3">
    <location>
        <begin position="23"/>
        <end position="52"/>
    </location>
</feature>
<protein>
    <submittedName>
        <fullName evidence="4">Helix-turn-helix domain-containing protein</fullName>
    </submittedName>
</protein>
<keyword evidence="5" id="KW-1185">Reference proteome</keyword>
<dbReference type="AlphaFoldDB" id="A0A4Q7EEG6"/>
<dbReference type="InterPro" id="IPR010982">
    <property type="entry name" value="Lambda_DNA-bd_dom_sf"/>
</dbReference>
<reference evidence="4 5" key="1">
    <citation type="submission" date="2018-11" db="EMBL/GenBank/DDBJ databases">
        <title>Whole genome sequencing of an environmental sample.</title>
        <authorList>
            <person name="Sarangi A.N."/>
            <person name="Singh D."/>
            <person name="Tripathy S."/>
        </authorList>
    </citation>
    <scope>NUCLEOTIDE SEQUENCE [LARGE SCALE GENOMIC DNA]</scope>
    <source>
        <strain evidence="4 5">Lakshadweep</strain>
    </source>
</reference>
<dbReference type="EMBL" id="QVFV01000002">
    <property type="protein sequence ID" value="RZM79665.1"/>
    <property type="molecule type" value="Genomic_DNA"/>
</dbReference>
<dbReference type="Proteomes" id="UP000292459">
    <property type="component" value="Unassembled WGS sequence"/>
</dbReference>
<proteinExistence type="predicted"/>
<dbReference type="RefSeq" id="WP_044151267.1">
    <property type="nucleotide sequence ID" value="NZ_QVFV01000002.1"/>
</dbReference>
<dbReference type="SUPFAM" id="SSF47413">
    <property type="entry name" value="lambda repressor-like DNA-binding domains"/>
    <property type="match status" value="1"/>
</dbReference>
<dbReference type="PANTHER" id="PTHR34475">
    <property type="match status" value="1"/>
</dbReference>
<dbReference type="InterPro" id="IPR050400">
    <property type="entry name" value="Bact_Cytoskel_RodZ"/>
</dbReference>
<keyword evidence="2" id="KW-0812">Transmembrane</keyword>
<name>A0A4Q7EEG6_9CYAN</name>
<dbReference type="PANTHER" id="PTHR34475:SF1">
    <property type="entry name" value="CYTOSKELETON PROTEIN RODZ"/>
    <property type="match status" value="1"/>
</dbReference>
<dbReference type="Gene3D" id="1.10.260.40">
    <property type="entry name" value="lambda repressor-like DNA-binding domains"/>
    <property type="match status" value="1"/>
</dbReference>
<accession>A0A4Q7EEG6</accession>
<evidence type="ECO:0000313" key="4">
    <source>
        <dbReference type="EMBL" id="RZM79665.1"/>
    </source>
</evidence>
<evidence type="ECO:0000259" key="3">
    <source>
        <dbReference type="PROSITE" id="PS50943"/>
    </source>
</evidence>
<sequence length="270" mass="29471">MNKPAQNINQLHREQLVYIGQILRETREAAGLSQAALAEKTLIRLSLLNAIEVADISQLPEPVYTRGLIRRYGDSLGLDGEALAIQYFTPATQKKPSRSFWRLPITPQLRPVHLYVTYVVLIGVAISALSYTLQRMSYQNSTLPVLEGEVAEEAMMPEGGPGSEEAESPTAPEAPAVPAEVADAPVRVTVQLQEQSWLRITTDGTVTFEGILKEGDSKIWTAEEQLRIRAGNAGGVRVSFNEGNAEVLGQPGTVAEATYPPNNTAQLPRR</sequence>
<dbReference type="Pfam" id="PF13464">
    <property type="entry name" value="RodZ_C"/>
    <property type="match status" value="1"/>
</dbReference>
<evidence type="ECO:0000313" key="5">
    <source>
        <dbReference type="Proteomes" id="UP000292459"/>
    </source>
</evidence>
<evidence type="ECO:0000256" key="1">
    <source>
        <dbReference type="SAM" id="MobiDB-lite"/>
    </source>
</evidence>
<dbReference type="CDD" id="cd00093">
    <property type="entry name" value="HTH_XRE"/>
    <property type="match status" value="1"/>
</dbReference>
<dbReference type="PROSITE" id="PS50943">
    <property type="entry name" value="HTH_CROC1"/>
    <property type="match status" value="1"/>
</dbReference>
<dbReference type="Pfam" id="PF13413">
    <property type="entry name" value="HTH_25"/>
    <property type="match status" value="1"/>
</dbReference>
<comment type="caution">
    <text evidence="4">The sequence shown here is derived from an EMBL/GenBank/DDBJ whole genome shotgun (WGS) entry which is preliminary data.</text>
</comment>
<feature type="region of interest" description="Disordered" evidence="1">
    <location>
        <begin position="155"/>
        <end position="174"/>
    </location>
</feature>
<evidence type="ECO:0000256" key="2">
    <source>
        <dbReference type="SAM" id="Phobius"/>
    </source>
</evidence>
<keyword evidence="2" id="KW-1133">Transmembrane helix</keyword>
<dbReference type="InterPro" id="IPR001387">
    <property type="entry name" value="Cro/C1-type_HTH"/>
</dbReference>
<gene>
    <name evidence="4" type="ORF">DYY88_13250</name>
</gene>
<organism evidence="4 5">
    <name type="scientific">Leptolyngbya iicbica LK</name>
    <dbReference type="NCBI Taxonomy" id="2294035"/>
    <lineage>
        <taxon>Bacteria</taxon>
        <taxon>Bacillati</taxon>
        <taxon>Cyanobacteriota</taxon>
        <taxon>Cyanophyceae</taxon>
        <taxon>Leptolyngbyales</taxon>
        <taxon>Leptolyngbyaceae</taxon>
        <taxon>Leptolyngbya group</taxon>
        <taxon>Leptolyngbya</taxon>
        <taxon>Leptolyngbya iicbica</taxon>
    </lineage>
</organism>
<dbReference type="GO" id="GO:0003677">
    <property type="term" value="F:DNA binding"/>
    <property type="evidence" value="ECO:0007669"/>
    <property type="project" value="InterPro"/>
</dbReference>
<keyword evidence="2" id="KW-0472">Membrane</keyword>
<feature type="transmembrane region" description="Helical" evidence="2">
    <location>
        <begin position="112"/>
        <end position="133"/>
    </location>
</feature>
<dbReference type="OrthoDB" id="422634at2"/>